<organism evidence="1 2">
    <name type="scientific">Knipowitschia caucasica</name>
    <name type="common">Caucasian dwarf goby</name>
    <name type="synonym">Pomatoschistus caucasicus</name>
    <dbReference type="NCBI Taxonomy" id="637954"/>
    <lineage>
        <taxon>Eukaryota</taxon>
        <taxon>Metazoa</taxon>
        <taxon>Chordata</taxon>
        <taxon>Craniata</taxon>
        <taxon>Vertebrata</taxon>
        <taxon>Euteleostomi</taxon>
        <taxon>Actinopterygii</taxon>
        <taxon>Neopterygii</taxon>
        <taxon>Teleostei</taxon>
        <taxon>Neoteleostei</taxon>
        <taxon>Acanthomorphata</taxon>
        <taxon>Gobiaria</taxon>
        <taxon>Gobiiformes</taxon>
        <taxon>Gobioidei</taxon>
        <taxon>Gobiidae</taxon>
        <taxon>Gobiinae</taxon>
        <taxon>Knipowitschia</taxon>
    </lineage>
</organism>
<dbReference type="Proteomes" id="UP001497482">
    <property type="component" value="Chromosome 6"/>
</dbReference>
<proteinExistence type="predicted"/>
<sequence length="112" mass="11582">MTFVGQRVSLGIDERWRSSCNVCVLMAPVTSGASGLFGELDDGLIRLMSEAVVRDGAGGGLRVGTGRGGVGWGGFCGGTGPSQLVNLSQCLWRRKRGALQEERGSGAGISHS</sequence>
<keyword evidence="2" id="KW-1185">Reference proteome</keyword>
<reference evidence="1 2" key="1">
    <citation type="submission" date="2024-04" db="EMBL/GenBank/DDBJ databases">
        <authorList>
            <person name="Waldvogel A.-M."/>
            <person name="Schoenle A."/>
        </authorList>
    </citation>
    <scope>NUCLEOTIDE SEQUENCE [LARGE SCALE GENOMIC DNA]</scope>
</reference>
<name>A0AAV2M8N0_KNICA</name>
<evidence type="ECO:0000313" key="1">
    <source>
        <dbReference type="EMBL" id="CAL1609669.1"/>
    </source>
</evidence>
<dbReference type="EMBL" id="OZ035828">
    <property type="protein sequence ID" value="CAL1609669.1"/>
    <property type="molecule type" value="Genomic_DNA"/>
</dbReference>
<dbReference type="AlphaFoldDB" id="A0AAV2M8N0"/>
<evidence type="ECO:0000313" key="2">
    <source>
        <dbReference type="Proteomes" id="UP001497482"/>
    </source>
</evidence>
<gene>
    <name evidence="1" type="ORF">KC01_LOCUS36366</name>
</gene>
<accession>A0AAV2M8N0</accession>
<protein>
    <submittedName>
        <fullName evidence="1">Uncharacterized protein</fullName>
    </submittedName>
</protein>